<evidence type="ECO:0000256" key="2">
    <source>
        <dbReference type="ARBA" id="ARBA00004443"/>
    </source>
</evidence>
<evidence type="ECO:0000256" key="8">
    <source>
        <dbReference type="ARBA" id="ARBA00022792"/>
    </source>
</evidence>
<feature type="compositionally biased region" description="Basic and acidic residues" evidence="15">
    <location>
        <begin position="84"/>
        <end position="94"/>
    </location>
</feature>
<dbReference type="PANTHER" id="PTHR12653">
    <property type="entry name" value="NADH-UBIQUINONE OXIDOREDUCTASE 13 KD-B SUBUNIT"/>
    <property type="match status" value="1"/>
</dbReference>
<reference evidence="16" key="2">
    <citation type="submission" date="2025-09" db="UniProtKB">
        <authorList>
            <consortium name="Ensembl"/>
        </authorList>
    </citation>
    <scope>IDENTIFICATION</scope>
</reference>
<evidence type="ECO:0000256" key="11">
    <source>
        <dbReference type="ARBA" id="ARBA00023136"/>
    </source>
</evidence>
<evidence type="ECO:0000256" key="7">
    <source>
        <dbReference type="ARBA" id="ARBA00022660"/>
    </source>
</evidence>
<keyword evidence="11" id="KW-0472">Membrane</keyword>
<dbReference type="PANTHER" id="PTHR12653:SF0">
    <property type="entry name" value="NADH DEHYDROGENASE [UBIQUINONE] 1 ALPHA SUBCOMPLEX SUBUNIT 5"/>
    <property type="match status" value="1"/>
</dbReference>
<evidence type="ECO:0000313" key="17">
    <source>
        <dbReference type="Proteomes" id="UP000472241"/>
    </source>
</evidence>
<organism evidence="16 17">
    <name type="scientific">Lynx canadensis</name>
    <name type="common">Canada lynx</name>
    <name type="synonym">Felis canadensis</name>
    <dbReference type="NCBI Taxonomy" id="61383"/>
    <lineage>
        <taxon>Eukaryota</taxon>
        <taxon>Metazoa</taxon>
        <taxon>Chordata</taxon>
        <taxon>Craniata</taxon>
        <taxon>Vertebrata</taxon>
        <taxon>Euteleostomi</taxon>
        <taxon>Mammalia</taxon>
        <taxon>Eutheria</taxon>
        <taxon>Laurasiatheria</taxon>
        <taxon>Carnivora</taxon>
        <taxon>Feliformia</taxon>
        <taxon>Felidae</taxon>
        <taxon>Felinae</taxon>
        <taxon>Lynx</taxon>
    </lineage>
</organism>
<keyword evidence="9" id="KW-0249">Electron transport</keyword>
<evidence type="ECO:0000256" key="4">
    <source>
        <dbReference type="ARBA" id="ARBA00011533"/>
    </source>
</evidence>
<dbReference type="InterPro" id="IPR006806">
    <property type="entry name" value="NDUFA5"/>
</dbReference>
<keyword evidence="7" id="KW-0679">Respiratory chain</keyword>
<dbReference type="Proteomes" id="UP000472241">
    <property type="component" value="Unplaced"/>
</dbReference>
<evidence type="ECO:0000256" key="12">
    <source>
        <dbReference type="ARBA" id="ARBA00030376"/>
    </source>
</evidence>
<comment type="similarity">
    <text evidence="3">Belongs to the complex I NDUFA5 subunit family.</text>
</comment>
<evidence type="ECO:0000256" key="10">
    <source>
        <dbReference type="ARBA" id="ARBA00023128"/>
    </source>
</evidence>
<accession>A0A667FG11</accession>
<evidence type="ECO:0000256" key="14">
    <source>
        <dbReference type="ARBA" id="ARBA00032775"/>
    </source>
</evidence>
<evidence type="ECO:0000256" key="5">
    <source>
        <dbReference type="ARBA" id="ARBA00016385"/>
    </source>
</evidence>
<comment type="function">
    <text evidence="1">Accessory subunit of the mitochondrial membrane respiratory chain NADH dehydrogenase (Complex I), that is believed not to be involved in catalysis. Complex I functions in the transfer of electrons from NADH to the respiratory chain. The immediate electron acceptor for the enzyme is believed to be ubiquinone.</text>
</comment>
<dbReference type="GO" id="GO:0005743">
    <property type="term" value="C:mitochondrial inner membrane"/>
    <property type="evidence" value="ECO:0007669"/>
    <property type="project" value="UniProtKB-SubCell"/>
</dbReference>
<keyword evidence="6" id="KW-0813">Transport</keyword>
<evidence type="ECO:0000256" key="3">
    <source>
        <dbReference type="ARBA" id="ARBA00010261"/>
    </source>
</evidence>
<dbReference type="AlphaFoldDB" id="A0A667FG11"/>
<dbReference type="Pfam" id="PF04716">
    <property type="entry name" value="ETC_C1_NDUFA5"/>
    <property type="match status" value="1"/>
</dbReference>
<reference evidence="16" key="1">
    <citation type="submission" date="2025-08" db="UniProtKB">
        <authorList>
            <consortium name="Ensembl"/>
        </authorList>
    </citation>
    <scope>IDENTIFICATION</scope>
</reference>
<proteinExistence type="inferred from homology"/>
<feature type="region of interest" description="Disordered" evidence="15">
    <location>
        <begin position="84"/>
        <end position="110"/>
    </location>
</feature>
<sequence length="110" mass="12229">MAGLLRKTTSLVGLAVCEGPHESLRVSYTKILDVLEQIPKNAAYSKYIEWITNEKWGMVKAEPDVEKLEDPLQGGQLEEVILQAEKKSGRKNDTSETMGAFSGRAPANHW</sequence>
<comment type="subunit">
    <text evidence="4">Complex I is composed of 45 different subunits.</text>
</comment>
<evidence type="ECO:0000256" key="6">
    <source>
        <dbReference type="ARBA" id="ARBA00022448"/>
    </source>
</evidence>
<keyword evidence="10" id="KW-0496">Mitochondrion</keyword>
<name>A0A667FG11_LYNCA</name>
<evidence type="ECO:0000256" key="1">
    <source>
        <dbReference type="ARBA" id="ARBA00003195"/>
    </source>
</evidence>
<evidence type="ECO:0000256" key="15">
    <source>
        <dbReference type="SAM" id="MobiDB-lite"/>
    </source>
</evidence>
<comment type="subcellular location">
    <subcellularLocation>
        <location evidence="2">Mitochondrion inner membrane</location>
        <topology evidence="2">Peripheral membrane protein</topology>
        <orientation evidence="2">Matrix side</orientation>
    </subcellularLocation>
</comment>
<keyword evidence="8" id="KW-0999">Mitochondrion inner membrane</keyword>
<protein>
    <recommendedName>
        <fullName evidence="5">NADH dehydrogenase [ubiquinone] 1 alpha subcomplex subunit 5</fullName>
    </recommendedName>
    <alternativeName>
        <fullName evidence="12">Complex I subunit B13</fullName>
    </alternativeName>
    <alternativeName>
        <fullName evidence="14">Complex I-13kD-B</fullName>
    </alternativeName>
    <alternativeName>
        <fullName evidence="13">NADH-ubiquinone oxidoreductase 13 kDa-B subunit</fullName>
    </alternativeName>
</protein>
<keyword evidence="17" id="KW-1185">Reference proteome</keyword>
<dbReference type="Ensembl" id="ENSLCNT00005000806.1">
    <property type="protein sequence ID" value="ENSLCNP00005000696.1"/>
    <property type="gene ID" value="ENSLCNG00005000493.1"/>
</dbReference>
<evidence type="ECO:0000256" key="13">
    <source>
        <dbReference type="ARBA" id="ARBA00032483"/>
    </source>
</evidence>
<dbReference type="GO" id="GO:0022904">
    <property type="term" value="P:respiratory electron transport chain"/>
    <property type="evidence" value="ECO:0007669"/>
    <property type="project" value="InterPro"/>
</dbReference>
<evidence type="ECO:0000313" key="16">
    <source>
        <dbReference type="Ensembl" id="ENSLCNP00005000696.1"/>
    </source>
</evidence>
<evidence type="ECO:0000256" key="9">
    <source>
        <dbReference type="ARBA" id="ARBA00022982"/>
    </source>
</evidence>